<evidence type="ECO:0000256" key="2">
    <source>
        <dbReference type="SAM" id="Phobius"/>
    </source>
</evidence>
<evidence type="ECO:0000259" key="3">
    <source>
        <dbReference type="Pfam" id="PF00892"/>
    </source>
</evidence>
<feature type="transmembrane region" description="Helical" evidence="2">
    <location>
        <begin position="287"/>
        <end position="308"/>
    </location>
</feature>
<keyword evidence="2" id="KW-0812">Transmembrane</keyword>
<dbReference type="GO" id="GO:0016020">
    <property type="term" value="C:membrane"/>
    <property type="evidence" value="ECO:0007669"/>
    <property type="project" value="InterPro"/>
</dbReference>
<dbReference type="PANTHER" id="PTHR19346:SF4">
    <property type="entry name" value="SUGAR PHOSPHATE TRANSPORTER DOMAIN-CONTAINING PROTEIN"/>
    <property type="match status" value="1"/>
</dbReference>
<dbReference type="InterPro" id="IPR000620">
    <property type="entry name" value="EamA_dom"/>
</dbReference>
<comment type="caution">
    <text evidence="4">The sequence shown here is derived from an EMBL/GenBank/DDBJ whole genome shotgun (WGS) entry which is preliminary data.</text>
</comment>
<dbReference type="AlphaFoldDB" id="A0A1Y2G8E2"/>
<dbReference type="InterPro" id="IPR037185">
    <property type="entry name" value="EmrE-like"/>
</dbReference>
<dbReference type="Pfam" id="PF00892">
    <property type="entry name" value="EamA"/>
    <property type="match status" value="2"/>
</dbReference>
<dbReference type="EMBL" id="MCFF01000059">
    <property type="protein sequence ID" value="ORZ04164.1"/>
    <property type="molecule type" value="Genomic_DNA"/>
</dbReference>
<dbReference type="Proteomes" id="UP000193648">
    <property type="component" value="Unassembled WGS sequence"/>
</dbReference>
<dbReference type="RefSeq" id="XP_021876378.1">
    <property type="nucleotide sequence ID" value="XM_022021121.1"/>
</dbReference>
<feature type="compositionally biased region" description="Basic and acidic residues" evidence="1">
    <location>
        <begin position="19"/>
        <end position="28"/>
    </location>
</feature>
<feature type="domain" description="EamA" evidence="3">
    <location>
        <begin position="256"/>
        <end position="398"/>
    </location>
</feature>
<evidence type="ECO:0000313" key="4">
    <source>
        <dbReference type="EMBL" id="ORZ04164.1"/>
    </source>
</evidence>
<protein>
    <recommendedName>
        <fullName evidence="3">EamA domain-containing protein</fullName>
    </recommendedName>
</protein>
<organism evidence="4 5">
    <name type="scientific">Lobosporangium transversale</name>
    <dbReference type="NCBI Taxonomy" id="64571"/>
    <lineage>
        <taxon>Eukaryota</taxon>
        <taxon>Fungi</taxon>
        <taxon>Fungi incertae sedis</taxon>
        <taxon>Mucoromycota</taxon>
        <taxon>Mortierellomycotina</taxon>
        <taxon>Mortierellomycetes</taxon>
        <taxon>Mortierellales</taxon>
        <taxon>Mortierellaceae</taxon>
        <taxon>Lobosporangium</taxon>
    </lineage>
</organism>
<feature type="transmembrane region" description="Helical" evidence="2">
    <location>
        <begin position="216"/>
        <end position="235"/>
    </location>
</feature>
<gene>
    <name evidence="4" type="ORF">BCR41DRAFT_313279</name>
</gene>
<dbReference type="InParanoid" id="A0A1Y2G8E2"/>
<reference evidence="4 5" key="1">
    <citation type="submission" date="2016-07" db="EMBL/GenBank/DDBJ databases">
        <title>Pervasive Adenine N6-methylation of Active Genes in Fungi.</title>
        <authorList>
            <consortium name="DOE Joint Genome Institute"/>
            <person name="Mondo S.J."/>
            <person name="Dannebaum R.O."/>
            <person name="Kuo R.C."/>
            <person name="Labutti K."/>
            <person name="Haridas S."/>
            <person name="Kuo A."/>
            <person name="Salamov A."/>
            <person name="Ahrendt S.R."/>
            <person name="Lipzen A."/>
            <person name="Sullivan W."/>
            <person name="Andreopoulos W.B."/>
            <person name="Clum A."/>
            <person name="Lindquist E."/>
            <person name="Daum C."/>
            <person name="Ramamoorthy G.K."/>
            <person name="Gryganskyi A."/>
            <person name="Culley D."/>
            <person name="Magnuson J.K."/>
            <person name="James T.Y."/>
            <person name="O'Malley M.A."/>
            <person name="Stajich J.E."/>
            <person name="Spatafora J.W."/>
            <person name="Visel A."/>
            <person name="Grigoriev I.V."/>
        </authorList>
    </citation>
    <scope>NUCLEOTIDE SEQUENCE [LARGE SCALE GENOMIC DNA]</scope>
    <source>
        <strain evidence="4 5">NRRL 3116</strain>
    </source>
</reference>
<dbReference type="OrthoDB" id="10062838at2759"/>
<feature type="transmembrane region" description="Helical" evidence="2">
    <location>
        <begin position="328"/>
        <end position="347"/>
    </location>
</feature>
<keyword evidence="2" id="KW-1133">Transmembrane helix</keyword>
<feature type="transmembrane region" description="Helical" evidence="2">
    <location>
        <begin position="354"/>
        <end position="373"/>
    </location>
</feature>
<dbReference type="InterPro" id="IPR026505">
    <property type="entry name" value="Solute_c_fam_35_mem_F3/F4"/>
</dbReference>
<feature type="transmembrane region" description="Helical" evidence="2">
    <location>
        <begin position="379"/>
        <end position="398"/>
    </location>
</feature>
<feature type="transmembrane region" description="Helical" evidence="2">
    <location>
        <begin position="161"/>
        <end position="181"/>
    </location>
</feature>
<keyword evidence="2" id="KW-0472">Membrane</keyword>
<proteinExistence type="predicted"/>
<name>A0A1Y2G8E2_9FUNG</name>
<accession>A0A1Y2G8E2</accession>
<evidence type="ECO:0000313" key="5">
    <source>
        <dbReference type="Proteomes" id="UP000193648"/>
    </source>
</evidence>
<dbReference type="GeneID" id="33562965"/>
<feature type="transmembrane region" description="Helical" evidence="2">
    <location>
        <begin position="34"/>
        <end position="51"/>
    </location>
</feature>
<feature type="transmembrane region" description="Helical" evidence="2">
    <location>
        <begin position="255"/>
        <end position="275"/>
    </location>
</feature>
<feature type="region of interest" description="Disordered" evidence="1">
    <location>
        <begin position="1"/>
        <end position="28"/>
    </location>
</feature>
<evidence type="ECO:0000256" key="1">
    <source>
        <dbReference type="SAM" id="MobiDB-lite"/>
    </source>
</evidence>
<dbReference type="PANTHER" id="PTHR19346">
    <property type="entry name" value="SUGAR PHOSPHATE TRANSPORTER DOMAIN-CONTAINING PROTEIN"/>
    <property type="match status" value="1"/>
</dbReference>
<feature type="domain" description="EamA" evidence="3">
    <location>
        <begin position="156"/>
        <end position="234"/>
    </location>
</feature>
<feature type="transmembrane region" description="Helical" evidence="2">
    <location>
        <begin position="193"/>
        <end position="211"/>
    </location>
</feature>
<dbReference type="SUPFAM" id="SSF103481">
    <property type="entry name" value="Multidrug resistance efflux transporter EmrE"/>
    <property type="match status" value="2"/>
</dbReference>
<feature type="transmembrane region" description="Helical" evidence="2">
    <location>
        <begin position="71"/>
        <end position="92"/>
    </location>
</feature>
<feature type="compositionally biased region" description="Polar residues" evidence="1">
    <location>
        <begin position="1"/>
        <end position="16"/>
    </location>
</feature>
<sequence>MDQSTALAGNTSDQGYQQDQDREREDREHTEARRLKLASIILFICIISFVLQTELTKFVQTSMGYQKPYFILYISHSFWAIALPLQFIYSTYLSPGAPGSHLTLQERISYFAKLVRHSTHDLYHRKSEYILVGQATVTDPTIPSSTPFSHAGQEAKSLWKYLFYVTFGMTILFMVPSYLWYSCVAMTSMANLTAIYNTACFFAYLFSVVLLNEKIVVNKVIAVILSLLGVAIISLTVEDTTVPDDQGKKHSTVALVGDFLALIGAALYGFEEVVYKKYASSKIQPVVFANTLTGLMGVVTCTMLWIPIPLLHWMGHEVFELPTLNEFSSILMIATLGLVYNGCFMIVVSQTSPVFAAVGVMATIPLVALTDWLLFNETIGWGDIVGGLSIIAGFAILMRENHKAL</sequence>
<dbReference type="STRING" id="64571.A0A1Y2G8E2"/>
<keyword evidence="5" id="KW-1185">Reference proteome</keyword>